<proteinExistence type="predicted"/>
<dbReference type="PANTHER" id="PTHR45693:SF46">
    <property type="entry name" value="TRANSCRIPTION FACTOR TGA2-RELATED"/>
    <property type="match status" value="1"/>
</dbReference>
<dbReference type="AlphaFoldDB" id="A0A8J5L9U5"/>
<sequence length="227" mass="24944">MVGRTTCPNGKARHRRSGIEVAATVAAVKERSGSGAPPQPNQGFRQQVSSSSSQRLASNKISLLLLVWCGIAREQDLILLAASISPSGGGRVPFGRLLSAYGVGFGNSELFGYGLYGYGSFLRLENRYFPWFFSGSFLLFGSLAAARSGQSIKISWTDTSTDVDTDDKDQRLECRQLAAVAASDSSDRSKDKMLDQKTLRRLAQNREAARKSRLRKKVYHLYSHLML</sequence>
<protein>
    <recommendedName>
        <fullName evidence="2">BZIP domain-containing protein</fullName>
    </recommendedName>
</protein>
<accession>A0A8J5L9U5</accession>
<dbReference type="Pfam" id="PF07716">
    <property type="entry name" value="bZIP_2"/>
    <property type="match status" value="1"/>
</dbReference>
<keyword evidence="4" id="KW-1185">Reference proteome</keyword>
<evidence type="ECO:0000256" key="1">
    <source>
        <dbReference type="SAM" id="MobiDB-lite"/>
    </source>
</evidence>
<comment type="caution">
    <text evidence="3">The sequence shown here is derived from an EMBL/GenBank/DDBJ whole genome shotgun (WGS) entry which is preliminary data.</text>
</comment>
<dbReference type="Proteomes" id="UP000734854">
    <property type="component" value="Unassembled WGS sequence"/>
</dbReference>
<reference evidence="3 4" key="1">
    <citation type="submission" date="2020-08" db="EMBL/GenBank/DDBJ databases">
        <title>Plant Genome Project.</title>
        <authorList>
            <person name="Zhang R.-G."/>
        </authorList>
    </citation>
    <scope>NUCLEOTIDE SEQUENCE [LARGE SCALE GENOMIC DNA]</scope>
    <source>
        <tissue evidence="3">Rhizome</tissue>
    </source>
</reference>
<evidence type="ECO:0000259" key="2">
    <source>
        <dbReference type="PROSITE" id="PS00036"/>
    </source>
</evidence>
<dbReference type="GO" id="GO:0003700">
    <property type="term" value="F:DNA-binding transcription factor activity"/>
    <property type="evidence" value="ECO:0007669"/>
    <property type="project" value="InterPro"/>
</dbReference>
<gene>
    <name evidence="3" type="ORF">ZIOFF_037640</name>
</gene>
<dbReference type="EMBL" id="JACMSC010000010">
    <property type="protein sequence ID" value="KAG6505285.1"/>
    <property type="molecule type" value="Genomic_DNA"/>
</dbReference>
<organism evidence="3 4">
    <name type="scientific">Zingiber officinale</name>
    <name type="common">Ginger</name>
    <name type="synonym">Amomum zingiber</name>
    <dbReference type="NCBI Taxonomy" id="94328"/>
    <lineage>
        <taxon>Eukaryota</taxon>
        <taxon>Viridiplantae</taxon>
        <taxon>Streptophyta</taxon>
        <taxon>Embryophyta</taxon>
        <taxon>Tracheophyta</taxon>
        <taxon>Spermatophyta</taxon>
        <taxon>Magnoliopsida</taxon>
        <taxon>Liliopsida</taxon>
        <taxon>Zingiberales</taxon>
        <taxon>Zingiberaceae</taxon>
        <taxon>Zingiber</taxon>
    </lineage>
</organism>
<feature type="domain" description="BZIP" evidence="2">
    <location>
        <begin position="200"/>
        <end position="215"/>
    </location>
</feature>
<dbReference type="InterPro" id="IPR004827">
    <property type="entry name" value="bZIP"/>
</dbReference>
<evidence type="ECO:0000313" key="3">
    <source>
        <dbReference type="EMBL" id="KAG6505285.1"/>
    </source>
</evidence>
<name>A0A8J5L9U5_ZINOF</name>
<feature type="region of interest" description="Disordered" evidence="1">
    <location>
        <begin position="30"/>
        <end position="49"/>
    </location>
</feature>
<dbReference type="PANTHER" id="PTHR45693">
    <property type="entry name" value="TRANSCRIPTION FACTOR TGA9"/>
    <property type="match status" value="1"/>
</dbReference>
<dbReference type="PROSITE" id="PS00036">
    <property type="entry name" value="BZIP_BASIC"/>
    <property type="match status" value="1"/>
</dbReference>
<evidence type="ECO:0000313" key="4">
    <source>
        <dbReference type="Proteomes" id="UP000734854"/>
    </source>
</evidence>